<dbReference type="AlphaFoldDB" id="D2W4V0"/>
<gene>
    <name evidence="2" type="ORF">NAEGRDRAFT_54682</name>
</gene>
<feature type="region of interest" description="Disordered" evidence="1">
    <location>
        <begin position="1"/>
        <end position="37"/>
    </location>
</feature>
<feature type="compositionally biased region" description="Low complexity" evidence="1">
    <location>
        <begin position="111"/>
        <end position="126"/>
    </location>
</feature>
<dbReference type="Proteomes" id="UP000006671">
    <property type="component" value="Unassembled WGS sequence"/>
</dbReference>
<organism evidence="3">
    <name type="scientific">Naegleria gruberi</name>
    <name type="common">Amoeba</name>
    <dbReference type="NCBI Taxonomy" id="5762"/>
    <lineage>
        <taxon>Eukaryota</taxon>
        <taxon>Discoba</taxon>
        <taxon>Heterolobosea</taxon>
        <taxon>Tetramitia</taxon>
        <taxon>Eutetramitia</taxon>
        <taxon>Vahlkampfiidae</taxon>
        <taxon>Naegleria</taxon>
    </lineage>
</organism>
<dbReference type="EMBL" id="GG738990">
    <property type="protein sequence ID" value="EFC35899.1"/>
    <property type="molecule type" value="Genomic_DNA"/>
</dbReference>
<evidence type="ECO:0000313" key="3">
    <source>
        <dbReference type="Proteomes" id="UP000006671"/>
    </source>
</evidence>
<dbReference type="RefSeq" id="XP_002668643.1">
    <property type="nucleotide sequence ID" value="XM_002668597.1"/>
</dbReference>
<keyword evidence="3" id="KW-1185">Reference proteome</keyword>
<protein>
    <submittedName>
        <fullName evidence="2">Predicted protein</fullName>
    </submittedName>
</protein>
<evidence type="ECO:0000256" key="1">
    <source>
        <dbReference type="SAM" id="MobiDB-lite"/>
    </source>
</evidence>
<feature type="compositionally biased region" description="Low complexity" evidence="1">
    <location>
        <begin position="9"/>
        <end position="32"/>
    </location>
</feature>
<dbReference type="InParanoid" id="D2W4V0"/>
<dbReference type="OMA" id="EPQNDEF"/>
<dbReference type="VEuPathDB" id="AmoebaDB:NAEGRDRAFT_54682"/>
<feature type="region of interest" description="Disordered" evidence="1">
    <location>
        <begin position="105"/>
        <end position="127"/>
    </location>
</feature>
<proteinExistence type="predicted"/>
<dbReference type="OrthoDB" id="10253472at2759"/>
<name>D2W4V0_NAEGR</name>
<dbReference type="GeneID" id="8860693"/>
<dbReference type="KEGG" id="ngr:NAEGRDRAFT_54682"/>
<reference evidence="2 3" key="1">
    <citation type="journal article" date="2010" name="Cell">
        <title>The genome of Naegleria gruberi illuminates early eukaryotic versatility.</title>
        <authorList>
            <person name="Fritz-Laylin L.K."/>
            <person name="Prochnik S.E."/>
            <person name="Ginger M.L."/>
            <person name="Dacks J.B."/>
            <person name="Carpenter M.L."/>
            <person name="Field M.C."/>
            <person name="Kuo A."/>
            <person name="Paredez A."/>
            <person name="Chapman J."/>
            <person name="Pham J."/>
            <person name="Shu S."/>
            <person name="Neupane R."/>
            <person name="Cipriano M."/>
            <person name="Mancuso J."/>
            <person name="Tu H."/>
            <person name="Salamov A."/>
            <person name="Lindquist E."/>
            <person name="Shapiro H."/>
            <person name="Lucas S."/>
            <person name="Grigoriev I.V."/>
            <person name="Cande W.Z."/>
            <person name="Fulton C."/>
            <person name="Rokhsar D.S."/>
            <person name="Dawson S.C."/>
        </authorList>
    </citation>
    <scope>NUCLEOTIDE SEQUENCE [LARGE SCALE GENOMIC DNA]</scope>
    <source>
        <strain evidence="2 3">NEG-M</strain>
    </source>
</reference>
<evidence type="ECO:0000313" key="2">
    <source>
        <dbReference type="EMBL" id="EFC35899.1"/>
    </source>
</evidence>
<sequence>MQQQGFSPSSNTNRRSTTTSNNGSSAMNNNNNNGGGKLMAQMGLSEFAKLSGDMRASLGLLVENGICKVNGNASLIVMPSTPNYDYKSAGADLLNPLPASAKDIYLRNHGNSSNPSSASSNPNRNTNKLDDEFFADNWYFVELHQSILQESTHSNERYSNL</sequence>
<accession>D2W4V0</accession>